<dbReference type="AlphaFoldDB" id="X1P256"/>
<name>X1P256_9ZZZZ</name>
<gene>
    <name evidence="1" type="ORF">S06H3_38421</name>
</gene>
<proteinExistence type="predicted"/>
<reference evidence="1" key="1">
    <citation type="journal article" date="2014" name="Front. Microbiol.">
        <title>High frequency of phylogenetically diverse reductive dehalogenase-homologous genes in deep subseafloor sedimentary metagenomes.</title>
        <authorList>
            <person name="Kawai M."/>
            <person name="Futagami T."/>
            <person name="Toyoda A."/>
            <person name="Takaki Y."/>
            <person name="Nishi S."/>
            <person name="Hori S."/>
            <person name="Arai W."/>
            <person name="Tsubouchi T."/>
            <person name="Morono Y."/>
            <person name="Uchiyama I."/>
            <person name="Ito T."/>
            <person name="Fujiyama A."/>
            <person name="Inagaki F."/>
            <person name="Takami H."/>
        </authorList>
    </citation>
    <scope>NUCLEOTIDE SEQUENCE</scope>
    <source>
        <strain evidence="1">Expedition CK06-06</strain>
    </source>
</reference>
<feature type="non-terminal residue" evidence="1">
    <location>
        <position position="80"/>
    </location>
</feature>
<comment type="caution">
    <text evidence="1">The sequence shown here is derived from an EMBL/GenBank/DDBJ whole genome shotgun (WGS) entry which is preliminary data.</text>
</comment>
<protein>
    <submittedName>
        <fullName evidence="1">Uncharacterized protein</fullName>
    </submittedName>
</protein>
<organism evidence="1">
    <name type="scientific">marine sediment metagenome</name>
    <dbReference type="NCBI Taxonomy" id="412755"/>
    <lineage>
        <taxon>unclassified sequences</taxon>
        <taxon>metagenomes</taxon>
        <taxon>ecological metagenomes</taxon>
    </lineage>
</organism>
<sequence>MKAEFLRAGERQEVEIERAHLKLLLKRRPEPPFSYFDPEPKYHFALCWAGPGDGRVDLRRQDKLKACIFLTNAEFSRLAA</sequence>
<accession>X1P256</accession>
<evidence type="ECO:0000313" key="1">
    <source>
        <dbReference type="EMBL" id="GAI36511.1"/>
    </source>
</evidence>
<dbReference type="EMBL" id="BARV01023417">
    <property type="protein sequence ID" value="GAI36511.1"/>
    <property type="molecule type" value="Genomic_DNA"/>
</dbReference>